<dbReference type="InterPro" id="IPR025886">
    <property type="entry name" value="PP2-like"/>
</dbReference>
<dbReference type="Proteomes" id="UP000235145">
    <property type="component" value="Unassembled WGS sequence"/>
</dbReference>
<dbReference type="PANTHER" id="PTHR27003:SF380">
    <property type="entry name" value="MITOGEN-ACTIVATED PROTEIN (MAP) KINASE KINASE KINASE STE11, CRYPTOCOCCUS-RELATED"/>
    <property type="match status" value="1"/>
</dbReference>
<dbReference type="InterPro" id="IPR000719">
    <property type="entry name" value="Prot_kinase_dom"/>
</dbReference>
<dbReference type="FunFam" id="3.30.200.20:FF:000039">
    <property type="entry name" value="receptor-like protein kinase FERONIA"/>
    <property type="match status" value="1"/>
</dbReference>
<protein>
    <recommendedName>
        <fullName evidence="6">Protein kinase domain-containing protein</fullName>
    </recommendedName>
</protein>
<evidence type="ECO:0000256" key="5">
    <source>
        <dbReference type="ARBA" id="ARBA00022840"/>
    </source>
</evidence>
<dbReference type="Gene3D" id="3.30.200.20">
    <property type="entry name" value="Phosphorylase Kinase, domain 1"/>
    <property type="match status" value="1"/>
</dbReference>
<feature type="domain" description="Protein kinase" evidence="6">
    <location>
        <begin position="24"/>
        <end position="302"/>
    </location>
</feature>
<dbReference type="Gene3D" id="1.10.510.10">
    <property type="entry name" value="Transferase(Phosphotransferase) domain 1"/>
    <property type="match status" value="1"/>
</dbReference>
<evidence type="ECO:0000256" key="2">
    <source>
        <dbReference type="ARBA" id="ARBA00022679"/>
    </source>
</evidence>
<dbReference type="GO" id="GO:0005524">
    <property type="term" value="F:ATP binding"/>
    <property type="evidence" value="ECO:0007669"/>
    <property type="project" value="UniProtKB-KW"/>
</dbReference>
<name>A0A9R1V8D9_LACSA</name>
<dbReference type="InterPro" id="IPR001245">
    <property type="entry name" value="Ser-Thr/Tyr_kinase_cat_dom"/>
</dbReference>
<dbReference type="EMBL" id="NBSK02000006">
    <property type="protein sequence ID" value="KAJ0200307.1"/>
    <property type="molecule type" value="Genomic_DNA"/>
</dbReference>
<organism evidence="7 8">
    <name type="scientific">Lactuca sativa</name>
    <name type="common">Garden lettuce</name>
    <dbReference type="NCBI Taxonomy" id="4236"/>
    <lineage>
        <taxon>Eukaryota</taxon>
        <taxon>Viridiplantae</taxon>
        <taxon>Streptophyta</taxon>
        <taxon>Embryophyta</taxon>
        <taxon>Tracheophyta</taxon>
        <taxon>Spermatophyta</taxon>
        <taxon>Magnoliopsida</taxon>
        <taxon>eudicotyledons</taxon>
        <taxon>Gunneridae</taxon>
        <taxon>Pentapetalae</taxon>
        <taxon>asterids</taxon>
        <taxon>campanulids</taxon>
        <taxon>Asterales</taxon>
        <taxon>Asteraceae</taxon>
        <taxon>Cichorioideae</taxon>
        <taxon>Cichorieae</taxon>
        <taxon>Lactucinae</taxon>
        <taxon>Lactuca</taxon>
    </lineage>
</organism>
<dbReference type="Pfam" id="PF07714">
    <property type="entry name" value="PK_Tyr_Ser-Thr"/>
    <property type="match status" value="1"/>
</dbReference>
<evidence type="ECO:0000313" key="8">
    <source>
        <dbReference type="Proteomes" id="UP000235145"/>
    </source>
</evidence>
<dbReference type="GO" id="GO:0004714">
    <property type="term" value="F:transmembrane receptor protein tyrosine kinase activity"/>
    <property type="evidence" value="ECO:0007669"/>
    <property type="project" value="InterPro"/>
</dbReference>
<evidence type="ECO:0000256" key="1">
    <source>
        <dbReference type="ARBA" id="ARBA00022527"/>
    </source>
</evidence>
<dbReference type="GO" id="GO:0004674">
    <property type="term" value="F:protein serine/threonine kinase activity"/>
    <property type="evidence" value="ECO:0007669"/>
    <property type="project" value="UniProtKB-KW"/>
</dbReference>
<dbReference type="GO" id="GO:0004672">
    <property type="term" value="F:protein kinase activity"/>
    <property type="evidence" value="ECO:0000318"/>
    <property type="project" value="GO_Central"/>
</dbReference>
<proteinExistence type="predicted"/>
<dbReference type="Pfam" id="PF14299">
    <property type="entry name" value="PP2"/>
    <property type="match status" value="1"/>
</dbReference>
<dbReference type="PANTHER" id="PTHR27003">
    <property type="entry name" value="OS07G0166700 PROTEIN"/>
    <property type="match status" value="1"/>
</dbReference>
<dbReference type="SMART" id="SM00220">
    <property type="entry name" value="S_TKc"/>
    <property type="match status" value="1"/>
</dbReference>
<evidence type="ECO:0000259" key="6">
    <source>
        <dbReference type="PROSITE" id="PS50011"/>
    </source>
</evidence>
<dbReference type="Gramene" id="rna-gnl|WGS:NBSK|LSAT_6X77361_mrna">
    <property type="protein sequence ID" value="cds-PLY88281.1"/>
    <property type="gene ID" value="gene-LSAT_6X77361"/>
</dbReference>
<gene>
    <name evidence="7" type="ORF">LSAT_V11C600327220</name>
</gene>
<keyword evidence="3" id="KW-0547">Nucleotide-binding</keyword>
<dbReference type="InterPro" id="IPR008271">
    <property type="entry name" value="Ser/Thr_kinase_AS"/>
</dbReference>
<dbReference type="PROSITE" id="PS50011">
    <property type="entry name" value="PROTEIN_KINASE_DOM"/>
    <property type="match status" value="1"/>
</dbReference>
<keyword evidence="2" id="KW-0808">Transferase</keyword>
<evidence type="ECO:0000313" key="7">
    <source>
        <dbReference type="EMBL" id="KAJ0200307.1"/>
    </source>
</evidence>
<dbReference type="GO" id="GO:0005886">
    <property type="term" value="C:plasma membrane"/>
    <property type="evidence" value="ECO:0000318"/>
    <property type="project" value="GO_Central"/>
</dbReference>
<dbReference type="InterPro" id="IPR011009">
    <property type="entry name" value="Kinase-like_dom_sf"/>
</dbReference>
<accession>A0A9R1V8D9</accession>
<keyword evidence="1" id="KW-0723">Serine/threonine-protein kinase</keyword>
<dbReference type="SUPFAM" id="SSF56112">
    <property type="entry name" value="Protein kinase-like (PK-like)"/>
    <property type="match status" value="1"/>
</dbReference>
<dbReference type="OrthoDB" id="2314769at2759"/>
<evidence type="ECO:0000256" key="3">
    <source>
        <dbReference type="ARBA" id="ARBA00022741"/>
    </source>
</evidence>
<comment type="caution">
    <text evidence="7">The sequence shown here is derived from an EMBL/GenBank/DDBJ whole genome shotgun (WGS) entry which is preliminary data.</text>
</comment>
<keyword evidence="5" id="KW-0067">ATP-binding</keyword>
<dbReference type="AlphaFoldDB" id="A0A9R1V8D9"/>
<reference evidence="7 8" key="1">
    <citation type="journal article" date="2017" name="Nat. Commun.">
        <title>Genome assembly with in vitro proximity ligation data and whole-genome triplication in lettuce.</title>
        <authorList>
            <person name="Reyes-Chin-Wo S."/>
            <person name="Wang Z."/>
            <person name="Yang X."/>
            <person name="Kozik A."/>
            <person name="Arikit S."/>
            <person name="Song C."/>
            <person name="Xia L."/>
            <person name="Froenicke L."/>
            <person name="Lavelle D.O."/>
            <person name="Truco M.J."/>
            <person name="Xia R."/>
            <person name="Zhu S."/>
            <person name="Xu C."/>
            <person name="Xu H."/>
            <person name="Xu X."/>
            <person name="Cox K."/>
            <person name="Korf I."/>
            <person name="Meyers B.C."/>
            <person name="Michelmore R.W."/>
        </authorList>
    </citation>
    <scope>NUCLEOTIDE SEQUENCE [LARGE SCALE GENOMIC DNA]</scope>
    <source>
        <strain evidence="8">cv. Salinas</strain>
        <tissue evidence="7">Seedlings</tissue>
    </source>
</reference>
<sequence>MSPMNEFDHLKIRLKDIKEATENFGIDRKIGGGGFGPVYKGKLTLSSGRRAVVAFKRLDPRFGQGNTEFWKEIMLLSDCKHENLISLLGFCIEGEERILVYEYLSRGSLDRYLSNPRMTWNQRLKICVGVARALTYLHDPRKTQRRVLHRDIKSANILLDAEWTPKVSDFGLSKLAPANQPRTYVISNGVGTPGYCDPVYIETGFLCKESDVYSFGVVLFEVMCGKLCCEYRNGQLINILVPRWKICCDKNKLDNIICPGLKEQINRDSLVTFSAIANRCLSRSFEVRPTMAEILKNLEVALEQQNFNPENSALVDISKLAIPRISYTSHQELHSRLSKGILIDGGQTWVSVNKNGRIREMISAVKCVSGGWFVSDTADDSRFSNVQSGMLYYGFKINGRTQFLTSNVTYTVYLVFKCDNMNKETHVPFKWKLNSETNYSTSCLTLDRGDGWLMSRLYQFTSHRKDYDFGIEFMLPTQYSRTMFYLEGIEFKPMEYVD</sequence>
<keyword evidence="4" id="KW-0418">Kinase</keyword>
<dbReference type="PROSITE" id="PS00108">
    <property type="entry name" value="PROTEIN_KINASE_ST"/>
    <property type="match status" value="1"/>
</dbReference>
<dbReference type="InterPro" id="IPR045272">
    <property type="entry name" value="ANXUR1/2-like"/>
</dbReference>
<keyword evidence="8" id="KW-1185">Reference proteome</keyword>
<evidence type="ECO:0000256" key="4">
    <source>
        <dbReference type="ARBA" id="ARBA00022777"/>
    </source>
</evidence>